<dbReference type="HOGENOM" id="CLU_2427517_0_0_1"/>
<keyword evidence="2" id="KW-1185">Reference proteome</keyword>
<protein>
    <submittedName>
        <fullName evidence="1">Uncharacterized protein</fullName>
    </submittedName>
</protein>
<dbReference type="Proteomes" id="UP000009131">
    <property type="component" value="Unassembled WGS sequence"/>
</dbReference>
<dbReference type="InParanoid" id="G7DTE5"/>
<sequence>MRNGDIVVVHKAKGAFTEWLELDEEPGRARHVQEQTTHGSSAIRGPFRALKRVKVDKDCHLVQSASRRPKLDSGPTQDRSLCLRDIVTARL</sequence>
<evidence type="ECO:0000313" key="2">
    <source>
        <dbReference type="Proteomes" id="UP000009131"/>
    </source>
</evidence>
<dbReference type="RefSeq" id="XP_014571127.1">
    <property type="nucleotide sequence ID" value="XM_014715641.1"/>
</dbReference>
<evidence type="ECO:0000313" key="1">
    <source>
        <dbReference type="EMBL" id="GAA93792.1"/>
    </source>
</evidence>
<proteinExistence type="predicted"/>
<accession>G7DTE5</accession>
<name>G7DTE5_MIXOS</name>
<reference evidence="1 2" key="1">
    <citation type="journal article" date="2011" name="J. Gen. Appl. Microbiol.">
        <title>Draft genome sequencing of the enigmatic basidiomycete Mixia osmundae.</title>
        <authorList>
            <person name="Nishida H."/>
            <person name="Nagatsuka Y."/>
            <person name="Sugiyama J."/>
        </authorList>
    </citation>
    <scope>NUCLEOTIDE SEQUENCE [LARGE SCALE GENOMIC DNA]</scope>
    <source>
        <strain evidence="2">CBS 9802 / IAM 14324 / JCM 22182 / KY 12970</strain>
    </source>
</reference>
<dbReference type="AlphaFoldDB" id="G7DTE5"/>
<reference evidence="1 2" key="2">
    <citation type="journal article" date="2012" name="Open Biol.">
        <title>Characteristics of nucleosomes and linker DNA regions on the genome of the basidiomycete Mixia osmundae revealed by mono- and dinucleosome mapping.</title>
        <authorList>
            <person name="Nishida H."/>
            <person name="Kondo S."/>
            <person name="Matsumoto T."/>
            <person name="Suzuki Y."/>
            <person name="Yoshikawa H."/>
            <person name="Taylor T.D."/>
            <person name="Sugiyama J."/>
        </authorList>
    </citation>
    <scope>NUCLEOTIDE SEQUENCE [LARGE SCALE GENOMIC DNA]</scope>
    <source>
        <strain evidence="2">CBS 9802 / IAM 14324 / JCM 22182 / KY 12970</strain>
    </source>
</reference>
<dbReference type="EMBL" id="BABT02000025">
    <property type="protein sequence ID" value="GAA93792.1"/>
    <property type="molecule type" value="Genomic_DNA"/>
</dbReference>
<gene>
    <name evidence="1" type="primary">Mo00438</name>
    <name evidence="1" type="ORF">E5Q_00438</name>
</gene>
<comment type="caution">
    <text evidence="1">The sequence shown here is derived from an EMBL/GenBank/DDBJ whole genome shotgun (WGS) entry which is preliminary data.</text>
</comment>
<organism evidence="1 2">
    <name type="scientific">Mixia osmundae (strain CBS 9802 / IAM 14324 / JCM 22182 / KY 12970)</name>
    <dbReference type="NCBI Taxonomy" id="764103"/>
    <lineage>
        <taxon>Eukaryota</taxon>
        <taxon>Fungi</taxon>
        <taxon>Dikarya</taxon>
        <taxon>Basidiomycota</taxon>
        <taxon>Pucciniomycotina</taxon>
        <taxon>Mixiomycetes</taxon>
        <taxon>Mixiales</taxon>
        <taxon>Mixiaceae</taxon>
        <taxon>Mixia</taxon>
    </lineage>
</organism>